<evidence type="ECO:0000313" key="7">
    <source>
        <dbReference type="EMBL" id="KYM79833.1"/>
    </source>
</evidence>
<comment type="caution">
    <text evidence="6">Lacks conserved residue(s) required for the propagation of feature annotation.</text>
</comment>
<dbReference type="GO" id="GO:0005886">
    <property type="term" value="C:plasma membrane"/>
    <property type="evidence" value="ECO:0007669"/>
    <property type="project" value="UniProtKB-SubCell"/>
</dbReference>
<evidence type="ECO:0000256" key="2">
    <source>
        <dbReference type="ARBA" id="ARBA00022475"/>
    </source>
</evidence>
<keyword evidence="6" id="KW-0807">Transducer</keyword>
<feature type="transmembrane region" description="Helical" evidence="6">
    <location>
        <begin position="128"/>
        <end position="145"/>
    </location>
</feature>
<proteinExistence type="inferred from homology"/>
<feature type="transmembrane region" description="Helical" evidence="6">
    <location>
        <begin position="33"/>
        <end position="50"/>
    </location>
</feature>
<comment type="similarity">
    <text evidence="6">Belongs to the insect chemoreceptor superfamily. Gustatory receptor (GR) family.</text>
</comment>
<keyword evidence="3 6" id="KW-0812">Transmembrane</keyword>
<feature type="transmembrane region" description="Helical" evidence="6">
    <location>
        <begin position="157"/>
        <end position="180"/>
    </location>
</feature>
<dbReference type="EMBL" id="KQ976582">
    <property type="protein sequence ID" value="KYM79833.1"/>
    <property type="molecule type" value="Genomic_DNA"/>
</dbReference>
<dbReference type="Pfam" id="PF08395">
    <property type="entry name" value="7tm_7"/>
    <property type="match status" value="1"/>
</dbReference>
<organism evidence="7 8">
    <name type="scientific">Atta colombica</name>
    <dbReference type="NCBI Taxonomy" id="520822"/>
    <lineage>
        <taxon>Eukaryota</taxon>
        <taxon>Metazoa</taxon>
        <taxon>Ecdysozoa</taxon>
        <taxon>Arthropoda</taxon>
        <taxon>Hexapoda</taxon>
        <taxon>Insecta</taxon>
        <taxon>Pterygota</taxon>
        <taxon>Neoptera</taxon>
        <taxon>Endopterygota</taxon>
        <taxon>Hymenoptera</taxon>
        <taxon>Apocrita</taxon>
        <taxon>Aculeata</taxon>
        <taxon>Formicoidea</taxon>
        <taxon>Formicidae</taxon>
        <taxon>Myrmicinae</taxon>
        <taxon>Atta</taxon>
    </lineage>
</organism>
<feature type="transmembrane region" description="Helical" evidence="6">
    <location>
        <begin position="287"/>
        <end position="307"/>
    </location>
</feature>
<name>A0A195B5N9_9HYME</name>
<comment type="function">
    <text evidence="6">Gustatory receptor which mediates acceptance or avoidance behavior, depending on its substrates.</text>
</comment>
<dbReference type="GO" id="GO:0007165">
    <property type="term" value="P:signal transduction"/>
    <property type="evidence" value="ECO:0007669"/>
    <property type="project" value="UniProtKB-KW"/>
</dbReference>
<evidence type="ECO:0000256" key="6">
    <source>
        <dbReference type="RuleBase" id="RU363108"/>
    </source>
</evidence>
<keyword evidence="8" id="KW-1185">Reference proteome</keyword>
<gene>
    <name evidence="7" type="ORF">ALC53_09755</name>
</gene>
<evidence type="ECO:0000313" key="8">
    <source>
        <dbReference type="Proteomes" id="UP000078540"/>
    </source>
</evidence>
<dbReference type="InterPro" id="IPR013604">
    <property type="entry name" value="7TM_chemorcpt"/>
</dbReference>
<evidence type="ECO:0000256" key="3">
    <source>
        <dbReference type="ARBA" id="ARBA00022692"/>
    </source>
</evidence>
<reference evidence="7 8" key="1">
    <citation type="submission" date="2015-09" db="EMBL/GenBank/DDBJ databases">
        <title>Atta colombica WGS genome.</title>
        <authorList>
            <person name="Nygaard S."/>
            <person name="Hu H."/>
            <person name="Boomsma J."/>
            <person name="Zhang G."/>
        </authorList>
    </citation>
    <scope>NUCLEOTIDE SEQUENCE [LARGE SCALE GENOMIC DNA]</scope>
    <source>
        <strain evidence="7">Treedump-2</strain>
        <tissue evidence="7">Whole body</tissue>
    </source>
</reference>
<keyword evidence="2 6" id="KW-1003">Cell membrane</keyword>
<evidence type="ECO:0000256" key="1">
    <source>
        <dbReference type="ARBA" id="ARBA00004651"/>
    </source>
</evidence>
<feature type="transmembrane region" description="Helical" evidence="6">
    <location>
        <begin position="70"/>
        <end position="89"/>
    </location>
</feature>
<evidence type="ECO:0000256" key="4">
    <source>
        <dbReference type="ARBA" id="ARBA00022989"/>
    </source>
</evidence>
<keyword evidence="4 6" id="KW-1133">Transmembrane helix</keyword>
<feature type="transmembrane region" description="Helical" evidence="6">
    <location>
        <begin position="409"/>
        <end position="428"/>
    </location>
</feature>
<comment type="subcellular location">
    <subcellularLocation>
        <location evidence="1 6">Cell membrane</location>
        <topology evidence="1 6">Multi-pass membrane protein</topology>
    </subcellularLocation>
</comment>
<sequence>MVDTIQKAFRPLSLIAFFLGSGNLRYPLNYWRFRLSVFYVIIVWSLYKYAFDAILDAFTPKHIFNNHLSYYSTQINIFATLISVTITVLKHQKIHICIKKLSLVDDTLEKLGTPKEYHTIQNLIKSTLIIYFIVILILFITDSIWNIEKHNNIKAMFIGLIMGYPIYVSTIGNIIFAFVVRCIGIRLDKINGCIEQLSEIEECGLRCKWKKSLVIRHYVCNSENRKRVIWTVICRIARDINDLFGTQLTLQMISCFFILVTTFFAQYHMILCLTYIYENNSAKLKLILANDIWCIVFLTKFISLNYICENVSAKVQKTKVLTHKLTNLIRFTESRRLRKFMKRLAAVDDTLEKLGTPKMYQKLHIRIKRILIVWLLYSQMANICDMSWFCHTSETKWCMLMPYITNHIQHANMFVNLVFTTCLWFVYYL</sequence>
<keyword evidence="5 6" id="KW-0472">Membrane</keyword>
<protein>
    <recommendedName>
        <fullName evidence="6">Gustatory receptor</fullName>
    </recommendedName>
</protein>
<feature type="transmembrane region" description="Helical" evidence="6">
    <location>
        <begin position="248"/>
        <end position="267"/>
    </location>
</feature>
<dbReference type="AlphaFoldDB" id="A0A195B5N9"/>
<dbReference type="GO" id="GO:0050909">
    <property type="term" value="P:sensory perception of taste"/>
    <property type="evidence" value="ECO:0007669"/>
    <property type="project" value="InterPro"/>
</dbReference>
<evidence type="ECO:0000256" key="5">
    <source>
        <dbReference type="ARBA" id="ARBA00023136"/>
    </source>
</evidence>
<dbReference type="Proteomes" id="UP000078540">
    <property type="component" value="Unassembled WGS sequence"/>
</dbReference>
<feature type="transmembrane region" description="Helical" evidence="6">
    <location>
        <begin position="370"/>
        <end position="389"/>
    </location>
</feature>
<accession>A0A195B5N9</accession>
<keyword evidence="6" id="KW-0675">Receptor</keyword>